<keyword evidence="2" id="KW-1185">Reference proteome</keyword>
<protein>
    <submittedName>
        <fullName evidence="1">Uncharacterized protein</fullName>
    </submittedName>
</protein>
<evidence type="ECO:0000313" key="2">
    <source>
        <dbReference type="Proteomes" id="UP001057402"/>
    </source>
</evidence>
<proteinExistence type="predicted"/>
<comment type="caution">
    <text evidence="1">The sequence shown here is derived from an EMBL/GenBank/DDBJ whole genome shotgun (WGS) entry which is preliminary data.</text>
</comment>
<gene>
    <name evidence="1" type="ORF">MLD38_025019</name>
</gene>
<reference evidence="2" key="1">
    <citation type="journal article" date="2023" name="Front. Plant Sci.">
        <title>Chromosomal-level genome assembly of Melastoma candidum provides insights into trichome evolution.</title>
        <authorList>
            <person name="Zhong Y."/>
            <person name="Wu W."/>
            <person name="Sun C."/>
            <person name="Zou P."/>
            <person name="Liu Y."/>
            <person name="Dai S."/>
            <person name="Zhou R."/>
        </authorList>
    </citation>
    <scope>NUCLEOTIDE SEQUENCE [LARGE SCALE GENOMIC DNA]</scope>
</reference>
<accession>A0ACB9NU14</accession>
<sequence length="1037" mass="114596">MAAKLLQALADDNPDLQKQIGCMTSIFQLFDRQQMVSGRRYGHRRLLPANPLFGKGGVNREYADTNLQQHADEPSYFIHPSERQRFSTESSRASISSSCSSSLSSLECSRSGQLESSPYNRAISSEAPSVVPVPKQLGSSSPNVGRNSMDLLNAVKDSMCRESGRAGLQVKHTDSKKADGHMDVNNVPADIKESLKVLTELQESPWYYNDARHFPRSSSVRDQSSQSLAKDAPRFSYDGREQMQNHRPFESRESVKSSMKLKGFSRLPVDRGEGLVQPLHSVVTGLVQKSSEKKGGISNEKRPPSVVAKLMGLEALPEPPLASDNASAGLKKPELTETSRIFELSSHSGGSNSLGSSLKEPESPRWRNTDGTICPLARIPNELAPWRQSNGNRVLLKPGQKPVNVPTKTMASVSSVYVEIEKRLKDLEFKQSGKDVRALTQILEAIQAKGLLEWRKEHQDTNCGDNKNSLRLISEMERQQLMQGNHSIAPGSRGSDDTRVFESPIVIMKPAKLVRKDGFLDSSKMPVEDLSNLHEFQGNVLANTQKGLTDHRLDGEQAPKLTRKNSAATSDKKICSKNVKQNQIPSRPWTILKEGSSLPKKSSSATPRLHQRKLELESNARLSTPPSDNSKSKRISNQQMGEAALHGVRHRMKRSSLNHGEDQISEVNIGSRTPSYQSNEASAHSDGSTFLSSKFEFEVSSRSLSARSVQFSESKAMSMEAPSPLVDEDEVFTECLTIVVEHRSPVSVLDPSVHIEDDLSPVKIMQNSLGALVLSRDGSEETLGAKTDSMINTSTLEIDRKKLQNIEKLVQKLRRVNSTHDEESTDYIALLCENTNPNHRYISEILLASGLLLRDLGSGPATFQFHSSGQPINPELFTVLEQTKSSRITNGTQTKVSRRLIFDSVNEILAEKLTGSSVPGEPWLMSAGNLTRKMPTAQNLLKQLCAETEMLGSKKPSCSSPPPPPPLNEDDCLKGILWEEVVRRTGSWTDFREETSVLVLGIERLIFKDLVKEILMGCGGRGWGAKRPSRRRGLFSS</sequence>
<dbReference type="Proteomes" id="UP001057402">
    <property type="component" value="Chromosome 7"/>
</dbReference>
<evidence type="ECO:0000313" key="1">
    <source>
        <dbReference type="EMBL" id="KAI4340154.1"/>
    </source>
</evidence>
<organism evidence="1 2">
    <name type="scientific">Melastoma candidum</name>
    <dbReference type="NCBI Taxonomy" id="119954"/>
    <lineage>
        <taxon>Eukaryota</taxon>
        <taxon>Viridiplantae</taxon>
        <taxon>Streptophyta</taxon>
        <taxon>Embryophyta</taxon>
        <taxon>Tracheophyta</taxon>
        <taxon>Spermatophyta</taxon>
        <taxon>Magnoliopsida</taxon>
        <taxon>eudicotyledons</taxon>
        <taxon>Gunneridae</taxon>
        <taxon>Pentapetalae</taxon>
        <taxon>rosids</taxon>
        <taxon>malvids</taxon>
        <taxon>Myrtales</taxon>
        <taxon>Melastomataceae</taxon>
        <taxon>Melastomatoideae</taxon>
        <taxon>Melastomateae</taxon>
        <taxon>Melastoma</taxon>
    </lineage>
</organism>
<name>A0ACB9NU14_9MYRT</name>
<dbReference type="EMBL" id="CM042886">
    <property type="protein sequence ID" value="KAI4340154.1"/>
    <property type="molecule type" value="Genomic_DNA"/>
</dbReference>